<dbReference type="Pfam" id="PF01979">
    <property type="entry name" value="Amidohydro_1"/>
    <property type="match status" value="1"/>
</dbReference>
<sequence>RELAFVMESTLWVLPVRPDGTPIGPARQVTREASDAPTWGGNSLLYLHNGTLRMNGRDVPANLTYTPRHHQGVTVIHAGKLWDGESHGLKSDVDIVVVGDRIRAVEPHRADRPSVDATGLTVMPGLVDMHNHQEMRSKYFGDRQGRLLLSYGITTTRSTGDAAYRALEDKESLAAGARIGPRFFMTGEMLEGPRLSWEFARPVMSEAQLGLEVSRAKALDYDLVKTYQRLPAKWQADVTADAHRLGVITTSHYLYPGVAHGVDMQEHLSGPTKWGFGFSRDMSSQGRVYDDAVQLFTRAGMPLSTTLFGSKALLADDPAMVTDPRLRALYTPAQQASLDADLKCALGTGPCGFLSGNAEETRREVAVFKRILDQGGTVVAGTDPPLDNTAVSLHLNLRAMNKYGIDSYRVLRSATADAAQVLGVARDLGTIRAGKIADLSFVVGNPLADVGAAANVRMVMRNGELHTVEDLIGPFE</sequence>
<name>A0ABW3MCU6_9PSEU</name>
<dbReference type="PANTHER" id="PTHR43135">
    <property type="entry name" value="ALPHA-D-RIBOSE 1-METHYLPHOSPHONATE 5-TRIPHOSPHATE DIPHOSPHATASE"/>
    <property type="match status" value="1"/>
</dbReference>
<dbReference type="PANTHER" id="PTHR43135:SF3">
    <property type="entry name" value="ALPHA-D-RIBOSE 1-METHYLPHOSPHONATE 5-TRIPHOSPHATE DIPHOSPHATASE"/>
    <property type="match status" value="1"/>
</dbReference>
<comment type="caution">
    <text evidence="2">The sequence shown here is derived from an EMBL/GenBank/DDBJ whole genome shotgun (WGS) entry which is preliminary data.</text>
</comment>
<feature type="non-terminal residue" evidence="2">
    <location>
        <position position="1"/>
    </location>
</feature>
<dbReference type="InterPro" id="IPR051781">
    <property type="entry name" value="Metallo-dep_Hydrolase"/>
</dbReference>
<gene>
    <name evidence="2" type="ORF">ACFQ1S_19085</name>
</gene>
<dbReference type="EMBL" id="JBHTIS010001103">
    <property type="protein sequence ID" value="MFD1047494.1"/>
    <property type="molecule type" value="Genomic_DNA"/>
</dbReference>
<dbReference type="Gene3D" id="3.30.110.90">
    <property type="entry name" value="Amidohydrolase"/>
    <property type="match status" value="1"/>
</dbReference>
<evidence type="ECO:0000313" key="3">
    <source>
        <dbReference type="Proteomes" id="UP001597045"/>
    </source>
</evidence>
<dbReference type="SUPFAM" id="SSF51556">
    <property type="entry name" value="Metallo-dependent hydrolases"/>
    <property type="match status" value="1"/>
</dbReference>
<feature type="domain" description="Amidohydrolase-related" evidence="1">
    <location>
        <begin position="361"/>
        <end position="464"/>
    </location>
</feature>
<dbReference type="InterPro" id="IPR011059">
    <property type="entry name" value="Metal-dep_hydrolase_composite"/>
</dbReference>
<dbReference type="Gene3D" id="2.30.40.10">
    <property type="entry name" value="Urease, subunit C, domain 1"/>
    <property type="match status" value="2"/>
</dbReference>
<proteinExistence type="predicted"/>
<evidence type="ECO:0000313" key="2">
    <source>
        <dbReference type="EMBL" id="MFD1047494.1"/>
    </source>
</evidence>
<evidence type="ECO:0000259" key="1">
    <source>
        <dbReference type="Pfam" id="PF01979"/>
    </source>
</evidence>
<dbReference type="InterPro" id="IPR006680">
    <property type="entry name" value="Amidohydro-rel"/>
</dbReference>
<organism evidence="2 3">
    <name type="scientific">Kibdelosporangium lantanae</name>
    <dbReference type="NCBI Taxonomy" id="1497396"/>
    <lineage>
        <taxon>Bacteria</taxon>
        <taxon>Bacillati</taxon>
        <taxon>Actinomycetota</taxon>
        <taxon>Actinomycetes</taxon>
        <taxon>Pseudonocardiales</taxon>
        <taxon>Pseudonocardiaceae</taxon>
        <taxon>Kibdelosporangium</taxon>
    </lineage>
</organism>
<dbReference type="Gene3D" id="3.20.20.140">
    <property type="entry name" value="Metal-dependent hydrolases"/>
    <property type="match status" value="1"/>
</dbReference>
<dbReference type="InterPro" id="IPR032466">
    <property type="entry name" value="Metal_Hydrolase"/>
</dbReference>
<keyword evidence="3" id="KW-1185">Reference proteome</keyword>
<accession>A0ABW3MCU6</accession>
<dbReference type="SUPFAM" id="SSF51338">
    <property type="entry name" value="Composite domain of metallo-dependent hydrolases"/>
    <property type="match status" value="1"/>
</dbReference>
<dbReference type="Proteomes" id="UP001597045">
    <property type="component" value="Unassembled WGS sequence"/>
</dbReference>
<protein>
    <submittedName>
        <fullName evidence="2">Amidohydrolase family protein</fullName>
    </submittedName>
</protein>
<reference evidence="3" key="1">
    <citation type="journal article" date="2019" name="Int. J. Syst. Evol. Microbiol.">
        <title>The Global Catalogue of Microorganisms (GCM) 10K type strain sequencing project: providing services to taxonomists for standard genome sequencing and annotation.</title>
        <authorList>
            <consortium name="The Broad Institute Genomics Platform"/>
            <consortium name="The Broad Institute Genome Sequencing Center for Infectious Disease"/>
            <person name="Wu L."/>
            <person name="Ma J."/>
        </authorList>
    </citation>
    <scope>NUCLEOTIDE SEQUENCE [LARGE SCALE GENOMIC DNA]</scope>
    <source>
        <strain evidence="3">JCM 31486</strain>
    </source>
</reference>